<reference evidence="1" key="1">
    <citation type="journal article" date="2011" name="Environ. Microbiol.">
        <title>Time-series analyses of Monterey Bay coastal microbial picoplankton using a 'genome proxy' microarray.</title>
        <authorList>
            <person name="Rich V.I."/>
            <person name="Pham V.D."/>
            <person name="Eppley J."/>
            <person name="Shi Y."/>
            <person name="DeLong E.F."/>
        </authorList>
    </citation>
    <scope>NUCLEOTIDE SEQUENCE</scope>
</reference>
<evidence type="ECO:0000313" key="1">
    <source>
        <dbReference type="EMBL" id="ADI17097.1"/>
    </source>
</evidence>
<name>E0XRQ6_9GAMM</name>
<sequence length="95" mass="9484">MIHDFGVPSISFPSATQATSGEAFSFAQSYVEGDATPGSAVTVGTVPNFSDLTSTSAGSVGTAAVAIDNHTITLTPGTGTGIVMTGQFVVDLTIE</sequence>
<protein>
    <submittedName>
        <fullName evidence="1">Uncharacterized protein</fullName>
    </submittedName>
</protein>
<dbReference type="AlphaFoldDB" id="E0XRQ6"/>
<accession>E0XRQ6</accession>
<proteinExistence type="predicted"/>
<organism evidence="1">
    <name type="scientific">uncultured gamma proteobacterium HF0070_03O15</name>
    <dbReference type="NCBI Taxonomy" id="710982"/>
    <lineage>
        <taxon>Bacteria</taxon>
        <taxon>Pseudomonadati</taxon>
        <taxon>Pseudomonadota</taxon>
        <taxon>Gammaproteobacteria</taxon>
        <taxon>environmental samples</taxon>
    </lineage>
</organism>
<dbReference type="EMBL" id="GU474854">
    <property type="protein sequence ID" value="ADI17097.1"/>
    <property type="molecule type" value="Genomic_DNA"/>
</dbReference>